<proteinExistence type="inferred from homology"/>
<organism evidence="14 15">
    <name type="scientific">Patella caerulea</name>
    <name type="common">Rayed Mediterranean limpet</name>
    <dbReference type="NCBI Taxonomy" id="87958"/>
    <lineage>
        <taxon>Eukaryota</taxon>
        <taxon>Metazoa</taxon>
        <taxon>Spiralia</taxon>
        <taxon>Lophotrochozoa</taxon>
        <taxon>Mollusca</taxon>
        <taxon>Gastropoda</taxon>
        <taxon>Patellogastropoda</taxon>
        <taxon>Patelloidea</taxon>
        <taxon>Patellidae</taxon>
        <taxon>Patella</taxon>
    </lineage>
</organism>
<dbReference type="AlphaFoldDB" id="A0AAN8PYN8"/>
<evidence type="ECO:0000256" key="8">
    <source>
        <dbReference type="ARBA" id="ARBA00022989"/>
    </source>
</evidence>
<gene>
    <name evidence="14" type="ORF">SNE40_004881</name>
</gene>
<name>A0AAN8PYN8_PATCE</name>
<dbReference type="InterPro" id="IPR007866">
    <property type="entry name" value="TRIC_channel"/>
</dbReference>
<dbReference type="Proteomes" id="UP001347796">
    <property type="component" value="Unassembled WGS sequence"/>
</dbReference>
<dbReference type="GO" id="GO:0005267">
    <property type="term" value="F:potassium channel activity"/>
    <property type="evidence" value="ECO:0007669"/>
    <property type="project" value="UniProtKB-KW"/>
</dbReference>
<feature type="transmembrane region" description="Helical" evidence="13">
    <location>
        <begin position="87"/>
        <end position="104"/>
    </location>
</feature>
<keyword evidence="15" id="KW-1185">Reference proteome</keyword>
<keyword evidence="11" id="KW-0407">Ion channel</keyword>
<feature type="transmembrane region" description="Helical" evidence="13">
    <location>
        <begin position="212"/>
        <end position="234"/>
    </location>
</feature>
<keyword evidence="5 13" id="KW-0812">Transmembrane</keyword>
<evidence type="ECO:0000256" key="2">
    <source>
        <dbReference type="ARBA" id="ARBA00005766"/>
    </source>
</evidence>
<sequence>MDPQTFMEVATVVTKLKMYPYFDIAHYLLMCISVRDDMPQVQPNQQPFWRKHPLSTWISSMLICFAGSLIANLLLGEPIITPFKDHRSILTFTIVWYLVYYSPFDLVYKIAKFLPVKIVISMLKECQRAHKVYHGVYHTAKIYPNSLLVIVIIGTVKGAGGGLMKNFERLVRGLWIPGTNEILQPSYTTKACCVAATVFLFERLNYITVPHAVIYFGVVIFFVYFKLSSILLGIHDPFSPFENLFCALFMGGMWDAMRRAVSKEPKKEEENDIRNDVIKSKEEKKKD</sequence>
<dbReference type="Pfam" id="PF05197">
    <property type="entry name" value="TRIC"/>
    <property type="match status" value="1"/>
</dbReference>
<dbReference type="GO" id="GO:0016020">
    <property type="term" value="C:membrane"/>
    <property type="evidence" value="ECO:0007669"/>
    <property type="project" value="InterPro"/>
</dbReference>
<dbReference type="PANTHER" id="PTHR12454">
    <property type="entry name" value="TRIMERIC INTRACELLULAR CATION CHANNEL"/>
    <property type="match status" value="1"/>
</dbReference>
<evidence type="ECO:0000256" key="5">
    <source>
        <dbReference type="ARBA" id="ARBA00022692"/>
    </source>
</evidence>
<comment type="caution">
    <text evidence="14">The sequence shown here is derived from an EMBL/GenBank/DDBJ whole genome shotgun (WGS) entry which is preliminary data.</text>
</comment>
<dbReference type="PANTHER" id="PTHR12454:SF11">
    <property type="entry name" value="GH25683P"/>
    <property type="match status" value="1"/>
</dbReference>
<comment type="subcellular location">
    <subcellularLocation>
        <location evidence="1">Endomembrane system</location>
        <topology evidence="1">Multi-pass membrane protein</topology>
    </subcellularLocation>
</comment>
<keyword evidence="8 13" id="KW-1133">Transmembrane helix</keyword>
<evidence type="ECO:0000256" key="10">
    <source>
        <dbReference type="ARBA" id="ARBA00023136"/>
    </source>
</evidence>
<keyword evidence="3" id="KW-0813">Transport</keyword>
<dbReference type="GO" id="GO:0012505">
    <property type="term" value="C:endomembrane system"/>
    <property type="evidence" value="ECO:0007669"/>
    <property type="project" value="UniProtKB-SubCell"/>
</dbReference>
<keyword evidence="4" id="KW-0633">Potassium transport</keyword>
<evidence type="ECO:0000313" key="14">
    <source>
        <dbReference type="EMBL" id="KAK6188770.1"/>
    </source>
</evidence>
<evidence type="ECO:0000256" key="6">
    <source>
        <dbReference type="ARBA" id="ARBA00022826"/>
    </source>
</evidence>
<keyword evidence="7" id="KW-0630">Potassium</keyword>
<dbReference type="GO" id="GO:0042802">
    <property type="term" value="F:identical protein binding"/>
    <property type="evidence" value="ECO:0007669"/>
    <property type="project" value="InterPro"/>
</dbReference>
<accession>A0AAN8PYN8</accession>
<evidence type="ECO:0000256" key="9">
    <source>
        <dbReference type="ARBA" id="ARBA00023065"/>
    </source>
</evidence>
<evidence type="ECO:0000256" key="3">
    <source>
        <dbReference type="ARBA" id="ARBA00022448"/>
    </source>
</evidence>
<evidence type="ECO:0000256" key="12">
    <source>
        <dbReference type="SAM" id="MobiDB-lite"/>
    </source>
</evidence>
<comment type="similarity">
    <text evidence="2">Belongs to the TMEM38 family.</text>
</comment>
<keyword evidence="6" id="KW-0631">Potassium channel</keyword>
<reference evidence="14 15" key="1">
    <citation type="submission" date="2024-01" db="EMBL/GenBank/DDBJ databases">
        <title>The genome of the rayed Mediterranean limpet Patella caerulea (Linnaeus, 1758).</title>
        <authorList>
            <person name="Anh-Thu Weber A."/>
            <person name="Halstead-Nussloch G."/>
        </authorList>
    </citation>
    <scope>NUCLEOTIDE SEQUENCE [LARGE SCALE GENOMIC DNA]</scope>
    <source>
        <strain evidence="14">AATW-2023a</strain>
        <tissue evidence="14">Whole specimen</tissue>
    </source>
</reference>
<evidence type="ECO:0000256" key="1">
    <source>
        <dbReference type="ARBA" id="ARBA00004127"/>
    </source>
</evidence>
<protein>
    <recommendedName>
        <fullName evidence="16">Trimeric intracellular cation channel type B</fullName>
    </recommendedName>
</protein>
<keyword evidence="10 13" id="KW-0472">Membrane</keyword>
<evidence type="ECO:0000313" key="15">
    <source>
        <dbReference type="Proteomes" id="UP001347796"/>
    </source>
</evidence>
<evidence type="ECO:0000256" key="7">
    <source>
        <dbReference type="ARBA" id="ARBA00022958"/>
    </source>
</evidence>
<feature type="region of interest" description="Disordered" evidence="12">
    <location>
        <begin position="262"/>
        <end position="287"/>
    </location>
</feature>
<feature type="transmembrane region" description="Helical" evidence="13">
    <location>
        <begin position="142"/>
        <end position="164"/>
    </location>
</feature>
<evidence type="ECO:0000256" key="11">
    <source>
        <dbReference type="ARBA" id="ARBA00023303"/>
    </source>
</evidence>
<evidence type="ECO:0008006" key="16">
    <source>
        <dbReference type="Google" id="ProtNLM"/>
    </source>
</evidence>
<dbReference type="EMBL" id="JAZGQO010000003">
    <property type="protein sequence ID" value="KAK6188770.1"/>
    <property type="molecule type" value="Genomic_DNA"/>
</dbReference>
<keyword evidence="9" id="KW-0406">Ion transport</keyword>
<feature type="transmembrane region" description="Helical" evidence="13">
    <location>
        <begin position="54"/>
        <end position="75"/>
    </location>
</feature>
<evidence type="ECO:0000256" key="4">
    <source>
        <dbReference type="ARBA" id="ARBA00022538"/>
    </source>
</evidence>
<evidence type="ECO:0000256" key="13">
    <source>
        <dbReference type="SAM" id="Phobius"/>
    </source>
</evidence>